<keyword evidence="1" id="KW-0175">Coiled coil</keyword>
<evidence type="ECO:0000256" key="2">
    <source>
        <dbReference type="SAM" id="MobiDB-lite"/>
    </source>
</evidence>
<feature type="domain" description="EF-hand" evidence="3">
    <location>
        <begin position="15"/>
        <end position="50"/>
    </location>
</feature>
<protein>
    <recommendedName>
        <fullName evidence="3">EF-hand domain-containing protein</fullName>
    </recommendedName>
</protein>
<feature type="region of interest" description="Disordered" evidence="2">
    <location>
        <begin position="428"/>
        <end position="475"/>
    </location>
</feature>
<feature type="region of interest" description="Disordered" evidence="2">
    <location>
        <begin position="89"/>
        <end position="117"/>
    </location>
</feature>
<dbReference type="AlphaFoldDB" id="A0A8J5UVQ1"/>
<accession>A0A8J5UVQ1</accession>
<feature type="compositionally biased region" description="Polar residues" evidence="2">
    <location>
        <begin position="107"/>
        <end position="116"/>
    </location>
</feature>
<feature type="coiled-coil region" evidence="1">
    <location>
        <begin position="710"/>
        <end position="815"/>
    </location>
</feature>
<dbReference type="InterPro" id="IPR040171">
    <property type="entry name" value="USBP1-like"/>
</dbReference>
<reference evidence="4" key="2">
    <citation type="submission" date="2021-04" db="EMBL/GenBank/DDBJ databases">
        <title>Genome-wide patterns of bracovirus chromosomal integration into multiple host tissues during parasitism.</title>
        <authorList>
            <person name="Chebbi M.A.C."/>
        </authorList>
    </citation>
    <scope>NUCLEOTIDE SEQUENCE</scope>
    <source>
        <tissue evidence="4">Whole body</tissue>
    </source>
</reference>
<dbReference type="InterPro" id="IPR019536">
    <property type="entry name" value="USHBP1_PDZ-bd"/>
</dbReference>
<keyword evidence="5" id="KW-1185">Reference proteome</keyword>
<dbReference type="SMART" id="SM00054">
    <property type="entry name" value="EFh"/>
    <property type="match status" value="2"/>
</dbReference>
<organism evidence="4 5">
    <name type="scientific">Cotesia typhae</name>
    <dbReference type="NCBI Taxonomy" id="2053667"/>
    <lineage>
        <taxon>Eukaryota</taxon>
        <taxon>Metazoa</taxon>
        <taxon>Ecdysozoa</taxon>
        <taxon>Arthropoda</taxon>
        <taxon>Hexapoda</taxon>
        <taxon>Insecta</taxon>
        <taxon>Pterygota</taxon>
        <taxon>Neoptera</taxon>
        <taxon>Endopterygota</taxon>
        <taxon>Hymenoptera</taxon>
        <taxon>Apocrita</taxon>
        <taxon>Ichneumonoidea</taxon>
        <taxon>Braconidae</taxon>
        <taxon>Microgastrinae</taxon>
        <taxon>Cotesia</taxon>
    </lineage>
</organism>
<evidence type="ECO:0000256" key="1">
    <source>
        <dbReference type="SAM" id="Coils"/>
    </source>
</evidence>
<dbReference type="PANTHER" id="PTHR23347:SF6">
    <property type="entry name" value="FI17904P1"/>
    <property type="match status" value="1"/>
</dbReference>
<dbReference type="CDD" id="cd00051">
    <property type="entry name" value="EFh"/>
    <property type="match status" value="1"/>
</dbReference>
<dbReference type="PANTHER" id="PTHR23347">
    <property type="entry name" value="COLORECTAL MUTANT CANCER PROTEIN MCC PROTEIN -RELATED"/>
    <property type="match status" value="1"/>
</dbReference>
<feature type="region of interest" description="Disordered" evidence="2">
    <location>
        <begin position="300"/>
        <end position="388"/>
    </location>
</feature>
<dbReference type="PROSITE" id="PS50222">
    <property type="entry name" value="EF_HAND_2"/>
    <property type="match status" value="1"/>
</dbReference>
<dbReference type="PROSITE" id="PS00018">
    <property type="entry name" value="EF_HAND_1"/>
    <property type="match status" value="1"/>
</dbReference>
<dbReference type="InterPro" id="IPR018247">
    <property type="entry name" value="EF_Hand_1_Ca_BS"/>
</dbReference>
<dbReference type="InterPro" id="IPR002048">
    <property type="entry name" value="EF_hand_dom"/>
</dbReference>
<name>A0A8J5UVQ1_9HYME</name>
<sequence>MSQTADAESEAGSICDEERVKKLFQACDGDGDGFIDSQDLLTVCRELNLEDSVEELMQELGADENGRISYQEFLRRRVALRPEIEALKSGKNKSASTHLTHTPEYLPTSSDNSLGTVSGRHESWEFDSGARDLSPEPQVLQKLVEAAAGGTGNMLDLANKIVCKHCPKSRDGTSVHTSILNSSDSNKRSDKNSVKTITESPTREDNLSGTQFLSNKNIVEVNDRRPDEIKSRSSEVAELNTRLLAATRAKEAASAALIRAEAQALRAEQRAEQQAIRHEERLTELHSVIAELSRQFERQRANVITEEDESEIETSRDAEGSITNPVEESEGGEDTQGDGDNDGDRTLGDAESSYAEEIDDPPRLNENQNQTDSRGCDSPAALPTPEPNHQEITCQSILVTSLQEEIIALKAEIANLQSQLLLFKNSGQITSSDSPRRDNKKGNLSSPEPLTAPCSPLLPPLQPPSSKNTPRDEMPILKMAERVKLRRTDERHITGPDITNLGVCSTMIAEHLVSDLLEQSNIQELNGSEEQFEVETERLKSRLEHVRANNAVLALTLHEIGKYESNATALNLALSFSDRTIEAYDVLVALLETEMAYLTERNSVTIDNRRTAENVAYHVLKRLESDCTTLGAPWEDSIILSDDSEVFWSIDEEQRLRKHISKLKNDRAMVRSTAVELETVHVEPLNSKNTISLAEARKLDLETAVLMQELMAMREDKAELRARVFLLEKERSTIELKLNSREAQIAAQNTAIQHLQDQLGDTEAMLAVATDKDRKYNDSESEGMESELIEALGREARLKERLHELVNTLENVTRNSELRHQQSADLINDLKVANGVGTACERLVTLQMQLELQQCKIVKILKQRISMLEEEAASFKGSFPLQSQSSGASETSL</sequence>
<dbReference type="Pfam" id="PF10506">
    <property type="entry name" value="USHBP1_PDZ-bd"/>
    <property type="match status" value="1"/>
</dbReference>
<dbReference type="OrthoDB" id="6256369at2759"/>
<gene>
    <name evidence="4" type="ORF">G9C98_008502</name>
</gene>
<reference evidence="4" key="1">
    <citation type="submission" date="2020-03" db="EMBL/GenBank/DDBJ databases">
        <authorList>
            <person name="Chebbi M.A."/>
            <person name="Drezen J.M."/>
        </authorList>
    </citation>
    <scope>NUCLEOTIDE SEQUENCE</scope>
    <source>
        <tissue evidence="4">Whole body</tissue>
    </source>
</reference>
<dbReference type="EMBL" id="JAAOIC020000072">
    <property type="protein sequence ID" value="KAG8034021.1"/>
    <property type="molecule type" value="Genomic_DNA"/>
</dbReference>
<dbReference type="Pfam" id="PF13499">
    <property type="entry name" value="EF-hand_7"/>
    <property type="match status" value="1"/>
</dbReference>
<dbReference type="GO" id="GO:0005509">
    <property type="term" value="F:calcium ion binding"/>
    <property type="evidence" value="ECO:0007669"/>
    <property type="project" value="InterPro"/>
</dbReference>
<evidence type="ECO:0000259" key="3">
    <source>
        <dbReference type="PROSITE" id="PS50222"/>
    </source>
</evidence>
<evidence type="ECO:0000313" key="5">
    <source>
        <dbReference type="Proteomes" id="UP000729913"/>
    </source>
</evidence>
<proteinExistence type="predicted"/>
<feature type="region of interest" description="Disordered" evidence="2">
    <location>
        <begin position="167"/>
        <end position="209"/>
    </location>
</feature>
<comment type="caution">
    <text evidence="4">The sequence shown here is derived from an EMBL/GenBank/DDBJ whole genome shotgun (WGS) entry which is preliminary data.</text>
</comment>
<feature type="compositionally biased region" description="Acidic residues" evidence="2">
    <location>
        <begin position="327"/>
        <end position="341"/>
    </location>
</feature>
<evidence type="ECO:0000313" key="4">
    <source>
        <dbReference type="EMBL" id="KAG8034021.1"/>
    </source>
</evidence>
<dbReference type="Proteomes" id="UP000729913">
    <property type="component" value="Unassembled WGS sequence"/>
</dbReference>